<comment type="caution">
    <text evidence="1">The sequence shown here is derived from an EMBL/GenBank/DDBJ whole genome shotgun (WGS) entry which is preliminary data.</text>
</comment>
<dbReference type="Proteomes" id="UP000467700">
    <property type="component" value="Unassembled WGS sequence"/>
</dbReference>
<organism evidence="1 2">
    <name type="scientific">Cyclocybe aegerita</name>
    <name type="common">Black poplar mushroom</name>
    <name type="synonym">Agrocybe aegerita</name>
    <dbReference type="NCBI Taxonomy" id="1973307"/>
    <lineage>
        <taxon>Eukaryota</taxon>
        <taxon>Fungi</taxon>
        <taxon>Dikarya</taxon>
        <taxon>Basidiomycota</taxon>
        <taxon>Agaricomycotina</taxon>
        <taxon>Agaricomycetes</taxon>
        <taxon>Agaricomycetidae</taxon>
        <taxon>Agaricales</taxon>
        <taxon>Agaricineae</taxon>
        <taxon>Bolbitiaceae</taxon>
        <taxon>Cyclocybe</taxon>
    </lineage>
</organism>
<proteinExistence type="predicted"/>
<dbReference type="EMBL" id="CACVBS010000035">
    <property type="protein sequence ID" value="CAA7262299.1"/>
    <property type="molecule type" value="Genomic_DNA"/>
</dbReference>
<protein>
    <submittedName>
        <fullName evidence="1">Uncharacterized protein</fullName>
    </submittedName>
</protein>
<gene>
    <name evidence="1" type="ORF">AAE3_LOCUS4547</name>
</gene>
<evidence type="ECO:0000313" key="1">
    <source>
        <dbReference type="EMBL" id="CAA7262299.1"/>
    </source>
</evidence>
<name>A0A8S0XH41_CYCAE</name>
<sequence length="185" mass="20938">MDYVLERKHNLVERSKNFSSVKKTPEAATRNEEGAIRILAENIYSLKHLGNAPIRYGGTGPELFRAFQSQRRRQPNVTIISELSLRPVSDHLATTLGNTPASEALKAAARFARLRQQLALARRPTAPTPVAYERSNHLAVIEQQRRIVFKFRECFSEVSRLSCEGRRGSSRISGPTYPCWTTICR</sequence>
<dbReference type="AlphaFoldDB" id="A0A8S0XH41"/>
<evidence type="ECO:0000313" key="2">
    <source>
        <dbReference type="Proteomes" id="UP000467700"/>
    </source>
</evidence>
<accession>A0A8S0XH41</accession>
<keyword evidence="2" id="KW-1185">Reference proteome</keyword>
<reference evidence="1 2" key="1">
    <citation type="submission" date="2020-01" db="EMBL/GenBank/DDBJ databases">
        <authorList>
            <person name="Gupta K D."/>
        </authorList>
    </citation>
    <scope>NUCLEOTIDE SEQUENCE [LARGE SCALE GENOMIC DNA]</scope>
</reference>